<keyword evidence="3" id="KW-0233">DNA recombination</keyword>
<evidence type="ECO:0000313" key="7">
    <source>
        <dbReference type="Proteomes" id="UP001596166"/>
    </source>
</evidence>
<dbReference type="RefSeq" id="WP_377000855.1">
    <property type="nucleotide sequence ID" value="NZ_JBHSLC010000122.1"/>
</dbReference>
<dbReference type="Pfam" id="PF13610">
    <property type="entry name" value="DDE_Tnp_IS240"/>
    <property type="match status" value="1"/>
</dbReference>
<evidence type="ECO:0000256" key="3">
    <source>
        <dbReference type="ARBA" id="ARBA00023172"/>
    </source>
</evidence>
<comment type="caution">
    <text evidence="6">The sequence shown here is derived from an EMBL/GenBank/DDBJ whole genome shotgun (WGS) entry which is preliminary data.</text>
</comment>
<reference evidence="7" key="1">
    <citation type="journal article" date="2019" name="Int. J. Syst. Evol. Microbiol.">
        <title>The Global Catalogue of Microorganisms (GCM) 10K type strain sequencing project: providing services to taxonomists for standard genome sequencing and annotation.</title>
        <authorList>
            <consortium name="The Broad Institute Genomics Platform"/>
            <consortium name="The Broad Institute Genome Sequencing Center for Infectious Disease"/>
            <person name="Wu L."/>
            <person name="Ma J."/>
        </authorList>
    </citation>
    <scope>NUCLEOTIDE SEQUENCE [LARGE SCALE GENOMIC DNA]</scope>
    <source>
        <strain evidence="7">CCUG 58760</strain>
    </source>
</reference>
<feature type="region of interest" description="Disordered" evidence="4">
    <location>
        <begin position="163"/>
        <end position="187"/>
    </location>
</feature>
<dbReference type="Proteomes" id="UP001596166">
    <property type="component" value="Unassembled WGS sequence"/>
</dbReference>
<keyword evidence="7" id="KW-1185">Reference proteome</keyword>
<protein>
    <submittedName>
        <fullName evidence="6">IS6 family transposase</fullName>
    </submittedName>
</protein>
<keyword evidence="1" id="KW-0815">Transposition</keyword>
<feature type="compositionally biased region" description="Basic residues" evidence="4">
    <location>
        <begin position="173"/>
        <end position="184"/>
    </location>
</feature>
<gene>
    <name evidence="6" type="ORF">ACFPMG_35310</name>
</gene>
<keyword evidence="2" id="KW-0238">DNA-binding</keyword>
<feature type="domain" description="DDE" evidence="5">
    <location>
        <begin position="76"/>
        <end position="204"/>
    </location>
</feature>
<dbReference type="PANTHER" id="PTHR35528">
    <property type="entry name" value="BLL1675 PROTEIN"/>
    <property type="match status" value="1"/>
</dbReference>
<dbReference type="NCBIfam" id="NF033587">
    <property type="entry name" value="transpos_IS6"/>
    <property type="match status" value="1"/>
</dbReference>
<dbReference type="InterPro" id="IPR032874">
    <property type="entry name" value="DDE_dom"/>
</dbReference>
<accession>A0ABW0GJ90</accession>
<sequence>MTTRPDPRYAGYRYPAEIIATAVWLYFRFPLSLRMVEDLLAARGITVSYETVRQWARKFGPEIATRLRRRAPRRGDKWHLDEVVLTIGGRKHHLWRAVDQDGFVLDVLVQSRRDTRAAKRLLRKLLKKQGQAPRVLITDKLKTYAAAKRAIMPGVEHRRHKGLNNRVENSHQPTRRRERQRKRFKDPAQVQRFLAIHDPIANLFHLRRDHSSVTDYRKARAQAFQVWAEVAGAPLAA</sequence>
<dbReference type="PANTHER" id="PTHR35528:SF3">
    <property type="entry name" value="BLL1675 PROTEIN"/>
    <property type="match status" value="1"/>
</dbReference>
<evidence type="ECO:0000256" key="1">
    <source>
        <dbReference type="ARBA" id="ARBA00022578"/>
    </source>
</evidence>
<dbReference type="EMBL" id="JBHSLC010000122">
    <property type="protein sequence ID" value="MFC5360273.1"/>
    <property type="molecule type" value="Genomic_DNA"/>
</dbReference>
<organism evidence="6 7">
    <name type="scientific">Azospirillum himalayense</name>
    <dbReference type="NCBI Taxonomy" id="654847"/>
    <lineage>
        <taxon>Bacteria</taxon>
        <taxon>Pseudomonadati</taxon>
        <taxon>Pseudomonadota</taxon>
        <taxon>Alphaproteobacteria</taxon>
        <taxon>Rhodospirillales</taxon>
        <taxon>Azospirillaceae</taxon>
        <taxon>Azospirillum</taxon>
    </lineage>
</organism>
<evidence type="ECO:0000256" key="4">
    <source>
        <dbReference type="SAM" id="MobiDB-lite"/>
    </source>
</evidence>
<proteinExistence type="predicted"/>
<dbReference type="InterPro" id="IPR052183">
    <property type="entry name" value="IS_Transposase"/>
</dbReference>
<name>A0ABW0GJ90_9PROT</name>
<evidence type="ECO:0000256" key="2">
    <source>
        <dbReference type="ARBA" id="ARBA00023125"/>
    </source>
</evidence>
<evidence type="ECO:0000313" key="6">
    <source>
        <dbReference type="EMBL" id="MFC5360273.1"/>
    </source>
</evidence>
<evidence type="ECO:0000259" key="5">
    <source>
        <dbReference type="Pfam" id="PF13610"/>
    </source>
</evidence>
<dbReference type="InterPro" id="IPR047930">
    <property type="entry name" value="Transpos_IS6"/>
</dbReference>